<dbReference type="AlphaFoldDB" id="A0A418VJX2"/>
<organism evidence="1 2">
    <name type="scientific">Azospirillum cavernae</name>
    <dbReference type="NCBI Taxonomy" id="2320860"/>
    <lineage>
        <taxon>Bacteria</taxon>
        <taxon>Pseudomonadati</taxon>
        <taxon>Pseudomonadota</taxon>
        <taxon>Alphaproteobacteria</taxon>
        <taxon>Rhodospirillales</taxon>
        <taxon>Azospirillaceae</taxon>
        <taxon>Azospirillum</taxon>
    </lineage>
</organism>
<dbReference type="EMBL" id="QYUL01000008">
    <property type="protein sequence ID" value="RJF76438.1"/>
    <property type="molecule type" value="Genomic_DNA"/>
</dbReference>
<gene>
    <name evidence="1" type="ORF">D3877_29065</name>
</gene>
<sequence>MQPEQHPALRCPFCGWIHAGIDPASPEAAVTPRICRCSAPAGAMEPAAWDLVPTGATATGIVIAPALSDAELADARNRWVHGQRLLANPLIQRAINDVVSGIVSADPGDGIDLRAIANDRLRVFDARDREVLIEHVLEILNALTAENALAWNVNRNRAQVWAERRQKRRSGDQPLAEESPS</sequence>
<dbReference type="RefSeq" id="WP_147395343.1">
    <property type="nucleotide sequence ID" value="NZ_QYUL01000008.1"/>
</dbReference>
<name>A0A418VJX2_9PROT</name>
<comment type="caution">
    <text evidence="1">The sequence shown here is derived from an EMBL/GenBank/DDBJ whole genome shotgun (WGS) entry which is preliminary data.</text>
</comment>
<dbReference type="Proteomes" id="UP000283458">
    <property type="component" value="Unassembled WGS sequence"/>
</dbReference>
<evidence type="ECO:0000313" key="1">
    <source>
        <dbReference type="EMBL" id="RJF76438.1"/>
    </source>
</evidence>
<protein>
    <submittedName>
        <fullName evidence="1">Uncharacterized protein</fullName>
    </submittedName>
</protein>
<accession>A0A418VJX2</accession>
<evidence type="ECO:0000313" key="2">
    <source>
        <dbReference type="Proteomes" id="UP000283458"/>
    </source>
</evidence>
<proteinExistence type="predicted"/>
<reference evidence="1 2" key="1">
    <citation type="submission" date="2018-09" db="EMBL/GenBank/DDBJ databases">
        <authorList>
            <person name="Zhu H."/>
        </authorList>
    </citation>
    <scope>NUCLEOTIDE SEQUENCE [LARGE SCALE GENOMIC DNA]</scope>
    <source>
        <strain evidence="1 2">K2W22B-5</strain>
    </source>
</reference>
<keyword evidence="2" id="KW-1185">Reference proteome</keyword>